<comment type="caution">
    <text evidence="4">The sequence shown here is derived from an EMBL/GenBank/DDBJ whole genome shotgun (WGS) entry which is preliminary data.</text>
</comment>
<reference evidence="4" key="1">
    <citation type="journal article" date="2014" name="Int. J. Syst. Evol. Microbiol.">
        <title>Complete genome sequence of Corynebacterium casei LMG S-19264T (=DSM 44701T), isolated from a smear-ripened cheese.</title>
        <authorList>
            <consortium name="US DOE Joint Genome Institute (JGI-PGF)"/>
            <person name="Walter F."/>
            <person name="Albersmeier A."/>
            <person name="Kalinowski J."/>
            <person name="Ruckert C."/>
        </authorList>
    </citation>
    <scope>NUCLEOTIDE SEQUENCE</scope>
    <source>
        <strain evidence="4">JCM 18487</strain>
    </source>
</reference>
<keyword evidence="5" id="KW-1185">Reference proteome</keyword>
<dbReference type="Gene3D" id="3.40.50.1820">
    <property type="entry name" value="alpha/beta hydrolase"/>
    <property type="match status" value="1"/>
</dbReference>
<sequence length="256" mass="29018">MRQYIDIDGVRVAYDIDGEGPPMLFLHGWGGSAKSFLPVYQTFAQWFRVIAIDFPGFGESSLPAETWGVGEYAECVYHFLQALAIDKTHVIGHSFGGRVAIWLAAHHPEVVDKMTLVDAAGIRPRRSWKYYVKVYTFKTCKRLYNLGLLGPRRPERLERLYRLFGSADYREAGPLRNIMVRVVNQDLTPLLPNIKASTLLIWGEHDEATPVWFGKTMERLIPDAGLVVLPNAGHYSYLDQLGSFNKIVKHFYLGSA</sequence>
<dbReference type="SUPFAM" id="SSF53474">
    <property type="entry name" value="alpha/beta-Hydrolases"/>
    <property type="match status" value="1"/>
</dbReference>
<dbReference type="InterPro" id="IPR050266">
    <property type="entry name" value="AB_hydrolase_sf"/>
</dbReference>
<dbReference type="RefSeq" id="WP_229776190.1">
    <property type="nucleotide sequence ID" value="NZ_BMOY01000002.1"/>
</dbReference>
<keyword evidence="1 4" id="KW-0378">Hydrolase</keyword>
<protein>
    <submittedName>
        <fullName evidence="4">Alpha/beta hydrolase</fullName>
    </submittedName>
</protein>
<dbReference type="PANTHER" id="PTHR43798">
    <property type="entry name" value="MONOACYLGLYCEROL LIPASE"/>
    <property type="match status" value="1"/>
</dbReference>
<evidence type="ECO:0000256" key="1">
    <source>
        <dbReference type="ARBA" id="ARBA00022801"/>
    </source>
</evidence>
<reference evidence="4" key="2">
    <citation type="submission" date="2020-09" db="EMBL/GenBank/DDBJ databases">
        <authorList>
            <person name="Sun Q."/>
            <person name="Ohkuma M."/>
        </authorList>
    </citation>
    <scope>NUCLEOTIDE SEQUENCE</scope>
    <source>
        <strain evidence="4">JCM 18487</strain>
    </source>
</reference>
<dbReference type="Pfam" id="PF08386">
    <property type="entry name" value="Abhydrolase_4"/>
    <property type="match status" value="1"/>
</dbReference>
<gene>
    <name evidence="4" type="ORF">GCM10010885_01800</name>
</gene>
<evidence type="ECO:0000259" key="2">
    <source>
        <dbReference type="Pfam" id="PF00561"/>
    </source>
</evidence>
<feature type="domain" description="Peptidase S33 tripeptidyl aminopeptidase-like C-terminal" evidence="3">
    <location>
        <begin position="195"/>
        <end position="251"/>
    </location>
</feature>
<dbReference type="PANTHER" id="PTHR43798:SF31">
    <property type="entry name" value="AB HYDROLASE SUPERFAMILY PROTEIN YCLE"/>
    <property type="match status" value="1"/>
</dbReference>
<proteinExistence type="predicted"/>
<evidence type="ECO:0000313" key="4">
    <source>
        <dbReference type="EMBL" id="GGI95774.1"/>
    </source>
</evidence>
<name>A0A917K169_9BACL</name>
<organism evidence="4 5">
    <name type="scientific">Alicyclobacillus cellulosilyticus</name>
    <dbReference type="NCBI Taxonomy" id="1003997"/>
    <lineage>
        <taxon>Bacteria</taxon>
        <taxon>Bacillati</taxon>
        <taxon>Bacillota</taxon>
        <taxon>Bacilli</taxon>
        <taxon>Bacillales</taxon>
        <taxon>Alicyclobacillaceae</taxon>
        <taxon>Alicyclobacillus</taxon>
    </lineage>
</organism>
<dbReference type="GO" id="GO:0016787">
    <property type="term" value="F:hydrolase activity"/>
    <property type="evidence" value="ECO:0007669"/>
    <property type="project" value="UniProtKB-KW"/>
</dbReference>
<dbReference type="GO" id="GO:0016020">
    <property type="term" value="C:membrane"/>
    <property type="evidence" value="ECO:0007669"/>
    <property type="project" value="TreeGrafter"/>
</dbReference>
<dbReference type="Proteomes" id="UP000637695">
    <property type="component" value="Unassembled WGS sequence"/>
</dbReference>
<dbReference type="InterPro" id="IPR029058">
    <property type="entry name" value="AB_hydrolase_fold"/>
</dbReference>
<dbReference type="AlphaFoldDB" id="A0A917K169"/>
<evidence type="ECO:0000259" key="3">
    <source>
        <dbReference type="Pfam" id="PF08386"/>
    </source>
</evidence>
<evidence type="ECO:0000313" key="5">
    <source>
        <dbReference type="Proteomes" id="UP000637695"/>
    </source>
</evidence>
<dbReference type="PRINTS" id="PR00111">
    <property type="entry name" value="ABHYDROLASE"/>
</dbReference>
<accession>A0A917K169</accession>
<dbReference type="InterPro" id="IPR000073">
    <property type="entry name" value="AB_hydrolase_1"/>
</dbReference>
<dbReference type="InterPro" id="IPR013595">
    <property type="entry name" value="Pept_S33_TAP-like_C"/>
</dbReference>
<dbReference type="Pfam" id="PF00561">
    <property type="entry name" value="Abhydrolase_1"/>
    <property type="match status" value="1"/>
</dbReference>
<dbReference type="EMBL" id="BMOY01000002">
    <property type="protein sequence ID" value="GGI95774.1"/>
    <property type="molecule type" value="Genomic_DNA"/>
</dbReference>
<feature type="domain" description="AB hydrolase-1" evidence="2">
    <location>
        <begin position="21"/>
        <end position="124"/>
    </location>
</feature>